<dbReference type="PANTHER" id="PTHR33885:SF3">
    <property type="entry name" value="PHAGE SHOCK PROTEIN C"/>
    <property type="match status" value="1"/>
</dbReference>
<reference evidence="10 11" key="1">
    <citation type="submission" date="2023-06" db="EMBL/GenBank/DDBJ databases">
        <authorList>
            <person name="Ye Y.-Q."/>
            <person name="Du Z.-J."/>
        </authorList>
    </citation>
    <scope>NUCLEOTIDE SEQUENCE [LARGE SCALE GENOMIC DNA]</scope>
    <source>
        <strain evidence="10 11">SDUM287046</strain>
    </source>
</reference>
<dbReference type="InterPro" id="IPR007168">
    <property type="entry name" value="Phageshock_PspC_N"/>
</dbReference>
<keyword evidence="3 6" id="KW-0812">Transmembrane</keyword>
<feature type="domain" description="PspC-related ToastRack" evidence="9">
    <location>
        <begin position="398"/>
        <end position="529"/>
    </location>
</feature>
<dbReference type="Proteomes" id="UP001244787">
    <property type="component" value="Unassembled WGS sequence"/>
</dbReference>
<comment type="caution">
    <text evidence="10">The sequence shown here is derived from an EMBL/GenBank/DDBJ whole genome shotgun (WGS) entry which is preliminary data.</text>
</comment>
<organism evidence="10 11">
    <name type="scientific">Aequorivita aurantiaca</name>
    <dbReference type="NCBI Taxonomy" id="3053356"/>
    <lineage>
        <taxon>Bacteria</taxon>
        <taxon>Pseudomonadati</taxon>
        <taxon>Bacteroidota</taxon>
        <taxon>Flavobacteriia</taxon>
        <taxon>Flavobacteriales</taxon>
        <taxon>Flavobacteriaceae</taxon>
        <taxon>Aequorivita</taxon>
    </lineage>
</organism>
<dbReference type="Pfam" id="PF22571">
    <property type="entry name" value="LiaI-LiaF-TM_PspC"/>
    <property type="match status" value="1"/>
</dbReference>
<evidence type="ECO:0000256" key="1">
    <source>
        <dbReference type="ARBA" id="ARBA00004162"/>
    </source>
</evidence>
<keyword evidence="11" id="KW-1185">Reference proteome</keyword>
<accession>A0ABT8DGY7</accession>
<sequence>MNKTVNINLAGTSFHIDEDAFGKLSRYLDAIRKSLKSADGSDEIMQDIEARIGELFAEKIEVPSQVVTLKMLDEVIAVMGQPEDYEVDDEIFEDVPPSYKSQSKSRTSGTHKQLFRDIDDKYISGVSSGIGHYLGIDAIWIRLLWILLVVAGMGSPIVVYILLWILVPPAITTSEKLKMTGEPVNISNIERKFKEGFDNVADRVKNVDYDKYGNRVKSSATTFFDSLGNVIMALFKIFVKFIGVLIIIVALSTIIGLVIGFFTFGSLDFWGNSEMTEYIALVDTTNVPLWLIALLMLFAIGIPFFVLFILGLKLLISNLKSMGSTVKILLIVVWALSIIGLAVLGIKQATEQAYDGNFIEERALAINTGDTLRIAMRADKQFSYEVNRESGLEIKYTEDDKRVIYSNDILVTVKPSKDSVGKVIIEKSAEGNNHLDAKKRAEAIEYTFSHENNTLLLDGFFITDTKNKYRDQQVEITVLLPVGTVVYSEENTASFYSFNSDFAELSNWDYREHYFRILKNGAECLDCYEKEQQIRENDSIQIISEEPRDTLNRTKNSNWENDVKNGFRRNNDATNNSSETITITID</sequence>
<keyword evidence="4 6" id="KW-1133">Transmembrane helix</keyword>
<feature type="transmembrane region" description="Helical" evidence="6">
    <location>
        <begin position="143"/>
        <end position="167"/>
    </location>
</feature>
<evidence type="ECO:0000259" key="7">
    <source>
        <dbReference type="Pfam" id="PF04024"/>
    </source>
</evidence>
<keyword evidence="5 6" id="KW-0472">Membrane</keyword>
<feature type="transmembrane region" description="Helical" evidence="6">
    <location>
        <begin position="287"/>
        <end position="316"/>
    </location>
</feature>
<evidence type="ECO:0000256" key="5">
    <source>
        <dbReference type="ARBA" id="ARBA00023136"/>
    </source>
</evidence>
<feature type="domain" description="Phage shock protein PspC N-terminal" evidence="7">
    <location>
        <begin position="112"/>
        <end position="169"/>
    </location>
</feature>
<evidence type="ECO:0000256" key="6">
    <source>
        <dbReference type="SAM" id="Phobius"/>
    </source>
</evidence>
<dbReference type="InterPro" id="IPR052027">
    <property type="entry name" value="PspC"/>
</dbReference>
<evidence type="ECO:0000259" key="9">
    <source>
        <dbReference type="Pfam" id="PF22744"/>
    </source>
</evidence>
<dbReference type="PANTHER" id="PTHR33885">
    <property type="entry name" value="PHAGE SHOCK PROTEIN C"/>
    <property type="match status" value="1"/>
</dbReference>
<dbReference type="Pfam" id="PF22744">
    <property type="entry name" value="Toast-rack_PspC-Cterm"/>
    <property type="match status" value="1"/>
</dbReference>
<dbReference type="Pfam" id="PF04024">
    <property type="entry name" value="PspC"/>
    <property type="match status" value="1"/>
</dbReference>
<feature type="domain" description="PspC-related transmembrane region" evidence="8">
    <location>
        <begin position="209"/>
        <end position="351"/>
    </location>
</feature>
<dbReference type="EMBL" id="JAUGQQ010000003">
    <property type="protein sequence ID" value="MDN3724107.1"/>
    <property type="molecule type" value="Genomic_DNA"/>
</dbReference>
<evidence type="ECO:0000313" key="10">
    <source>
        <dbReference type="EMBL" id="MDN3724107.1"/>
    </source>
</evidence>
<evidence type="ECO:0000259" key="8">
    <source>
        <dbReference type="Pfam" id="PF22571"/>
    </source>
</evidence>
<evidence type="ECO:0000256" key="4">
    <source>
        <dbReference type="ARBA" id="ARBA00022989"/>
    </source>
</evidence>
<gene>
    <name evidence="10" type="ORF">QRD02_06905</name>
</gene>
<evidence type="ECO:0000256" key="3">
    <source>
        <dbReference type="ARBA" id="ARBA00022692"/>
    </source>
</evidence>
<evidence type="ECO:0000256" key="2">
    <source>
        <dbReference type="ARBA" id="ARBA00022475"/>
    </source>
</evidence>
<keyword evidence="2" id="KW-1003">Cell membrane</keyword>
<dbReference type="InterPro" id="IPR054319">
    <property type="entry name" value="PspC-rel_ToastRack"/>
</dbReference>
<feature type="transmembrane region" description="Helical" evidence="6">
    <location>
        <begin position="241"/>
        <end position="267"/>
    </location>
</feature>
<evidence type="ECO:0000313" key="11">
    <source>
        <dbReference type="Proteomes" id="UP001244787"/>
    </source>
</evidence>
<comment type="subcellular location">
    <subcellularLocation>
        <location evidence="1">Cell membrane</location>
        <topology evidence="1">Single-pass membrane protein</topology>
    </subcellularLocation>
</comment>
<dbReference type="InterPro" id="IPR054321">
    <property type="entry name" value="PspC-rel_TM"/>
</dbReference>
<feature type="transmembrane region" description="Helical" evidence="6">
    <location>
        <begin position="328"/>
        <end position="346"/>
    </location>
</feature>
<proteinExistence type="predicted"/>
<protein>
    <submittedName>
        <fullName evidence="10">PspC domain-containing protein</fullName>
    </submittedName>
</protein>
<name>A0ABT8DGY7_9FLAO</name>
<dbReference type="RefSeq" id="WP_290254199.1">
    <property type="nucleotide sequence ID" value="NZ_JAUGQQ010000003.1"/>
</dbReference>